<organism evidence="11 12">
    <name type="scientific">Acanthaster planci</name>
    <name type="common">Crown-of-thorns starfish</name>
    <dbReference type="NCBI Taxonomy" id="133434"/>
    <lineage>
        <taxon>Eukaryota</taxon>
        <taxon>Metazoa</taxon>
        <taxon>Echinodermata</taxon>
        <taxon>Eleutherozoa</taxon>
        <taxon>Asterozoa</taxon>
        <taxon>Asteroidea</taxon>
        <taxon>Valvatacea</taxon>
        <taxon>Valvatida</taxon>
        <taxon>Acanthasteridae</taxon>
        <taxon>Acanthaster</taxon>
    </lineage>
</organism>
<name>A0A8B7XJ32_ACAPL</name>
<protein>
    <recommendedName>
        <fullName evidence="9">Carbohydrate sulfotransferase</fullName>
        <ecNumber evidence="9">2.8.2.-</ecNumber>
    </recommendedName>
</protein>
<evidence type="ECO:0000313" key="12">
    <source>
        <dbReference type="RefSeq" id="XP_022080142.1"/>
    </source>
</evidence>
<feature type="region of interest" description="Disordered" evidence="10">
    <location>
        <begin position="67"/>
        <end position="89"/>
    </location>
</feature>
<dbReference type="RefSeq" id="XP_022080309.1">
    <property type="nucleotide sequence ID" value="XM_022224617.1"/>
</dbReference>
<keyword evidence="5 9" id="KW-1133">Transmembrane helix</keyword>
<comment type="similarity">
    <text evidence="2 9">Belongs to the sulfotransferase 2 family.</text>
</comment>
<dbReference type="EC" id="2.8.2.-" evidence="9"/>
<dbReference type="KEGG" id="aplc:110973528"/>
<dbReference type="GeneID" id="110973528"/>
<dbReference type="GO" id="GO:0016051">
    <property type="term" value="P:carbohydrate biosynthetic process"/>
    <property type="evidence" value="ECO:0007669"/>
    <property type="project" value="InterPro"/>
</dbReference>
<keyword evidence="9" id="KW-0119">Carbohydrate metabolism</keyword>
<feature type="compositionally biased region" description="Polar residues" evidence="10">
    <location>
        <begin position="67"/>
        <end position="80"/>
    </location>
</feature>
<keyword evidence="6 9" id="KW-0333">Golgi apparatus</keyword>
<evidence type="ECO:0000256" key="5">
    <source>
        <dbReference type="ARBA" id="ARBA00022989"/>
    </source>
</evidence>
<dbReference type="RefSeq" id="XP_022080219.1">
    <property type="nucleotide sequence ID" value="XM_022224527.1"/>
</dbReference>
<dbReference type="OrthoDB" id="2019940at2759"/>
<evidence type="ECO:0000256" key="7">
    <source>
        <dbReference type="ARBA" id="ARBA00023136"/>
    </source>
</evidence>
<keyword evidence="4 9" id="KW-0812">Transmembrane</keyword>
<dbReference type="RefSeq" id="XP_022080142.1">
    <property type="nucleotide sequence ID" value="XM_022224450.1"/>
</dbReference>
<evidence type="ECO:0000313" key="14">
    <source>
        <dbReference type="RefSeq" id="XP_022080309.1"/>
    </source>
</evidence>
<evidence type="ECO:0000313" key="11">
    <source>
        <dbReference type="Proteomes" id="UP000694845"/>
    </source>
</evidence>
<dbReference type="PANTHER" id="PTHR12137:SF54">
    <property type="entry name" value="CARBOHYDRATE SULFOTRANSFERASE"/>
    <property type="match status" value="1"/>
</dbReference>
<keyword evidence="7 9" id="KW-0472">Membrane</keyword>
<reference evidence="12 13" key="1">
    <citation type="submission" date="2025-04" db="UniProtKB">
        <authorList>
            <consortium name="RefSeq"/>
        </authorList>
    </citation>
    <scope>IDENTIFICATION</scope>
</reference>
<evidence type="ECO:0000313" key="13">
    <source>
        <dbReference type="RefSeq" id="XP_022080219.1"/>
    </source>
</evidence>
<evidence type="ECO:0000256" key="6">
    <source>
        <dbReference type="ARBA" id="ARBA00023034"/>
    </source>
</evidence>
<evidence type="ECO:0000256" key="1">
    <source>
        <dbReference type="ARBA" id="ARBA00004323"/>
    </source>
</evidence>
<dbReference type="AlphaFoldDB" id="A0A8B7XJ32"/>
<sequence length="369" mass="43193">MNVPGPPISKQLCCLAYCILCLIVVFIVTLFETTATDRPKPIGFLGQHPKLDVRRLSGQLRNVDLTQSTWQQNGSRTPGKSSENEERSEEVELEGFMELQAAIQQERRKHLTWGCSRHPELSRSGISRMTLQQIYVNDEYKILYCFVPKVACSNWKRVLMVLGGVRNRTEDITLKETNHPKGLRKLSHFNPAEQTHRLHTYTKFMYTRHPFRRILSTYLDKFAGRVLPFWEPLAKHIIMKYRRNAKVQKLLKSGRNITWHEWIAYLTDPRERAGFDSHWMEIHKICSPCKVRYDYLGKLETANDDARYILTSLGLQDKISFPTGDRHQTNSSQVYSAFLRRTVNASLQTLWRMYNLDFELFGYDKPDFL</sequence>
<keyword evidence="8 9" id="KW-0325">Glycoprotein</keyword>
<keyword evidence="3 9" id="KW-0808">Transferase</keyword>
<keyword evidence="9" id="KW-0735">Signal-anchor</keyword>
<feature type="transmembrane region" description="Helical" evidence="9">
    <location>
        <begin position="12"/>
        <end position="31"/>
    </location>
</feature>
<accession>A0A8B7XJ32</accession>
<gene>
    <name evidence="12 13 14" type="primary">LOC110973528</name>
</gene>
<comment type="subcellular location">
    <subcellularLocation>
        <location evidence="1 9">Golgi apparatus membrane</location>
        <topology evidence="1 9">Single-pass type II membrane protein</topology>
    </subcellularLocation>
</comment>
<evidence type="ECO:0000256" key="9">
    <source>
        <dbReference type="RuleBase" id="RU364020"/>
    </source>
</evidence>
<dbReference type="PANTHER" id="PTHR12137">
    <property type="entry name" value="CARBOHYDRATE SULFOTRANSFERASE"/>
    <property type="match status" value="1"/>
</dbReference>
<dbReference type="Pfam" id="PF03567">
    <property type="entry name" value="Sulfotransfer_2"/>
    <property type="match status" value="1"/>
</dbReference>
<dbReference type="Proteomes" id="UP000694845">
    <property type="component" value="Unplaced"/>
</dbReference>
<dbReference type="OMA" id="TITQRYF"/>
<evidence type="ECO:0000256" key="2">
    <source>
        <dbReference type="ARBA" id="ARBA00006339"/>
    </source>
</evidence>
<dbReference type="GO" id="GO:0008146">
    <property type="term" value="F:sulfotransferase activity"/>
    <property type="evidence" value="ECO:0007669"/>
    <property type="project" value="InterPro"/>
</dbReference>
<evidence type="ECO:0000256" key="8">
    <source>
        <dbReference type="ARBA" id="ARBA00023180"/>
    </source>
</evidence>
<dbReference type="InterPro" id="IPR018011">
    <property type="entry name" value="Carb_sulfotrans_8-10"/>
</dbReference>
<proteinExistence type="inferred from homology"/>
<evidence type="ECO:0000256" key="3">
    <source>
        <dbReference type="ARBA" id="ARBA00022679"/>
    </source>
</evidence>
<dbReference type="GO" id="GO:0000139">
    <property type="term" value="C:Golgi membrane"/>
    <property type="evidence" value="ECO:0007669"/>
    <property type="project" value="UniProtKB-SubCell"/>
</dbReference>
<dbReference type="InterPro" id="IPR005331">
    <property type="entry name" value="Sulfotransferase"/>
</dbReference>
<evidence type="ECO:0000256" key="4">
    <source>
        <dbReference type="ARBA" id="ARBA00022692"/>
    </source>
</evidence>
<keyword evidence="11" id="KW-1185">Reference proteome</keyword>
<evidence type="ECO:0000256" key="10">
    <source>
        <dbReference type="SAM" id="MobiDB-lite"/>
    </source>
</evidence>